<dbReference type="PANTHER" id="PTHR43019">
    <property type="entry name" value="SERINE ENDOPROTEASE DEGS"/>
    <property type="match status" value="1"/>
</dbReference>
<protein>
    <submittedName>
        <fullName evidence="2">Serine protease</fullName>
        <ecNumber evidence="2">3.4.21.-</ecNumber>
    </submittedName>
</protein>
<dbReference type="GO" id="GO:0004252">
    <property type="term" value="F:serine-type endopeptidase activity"/>
    <property type="evidence" value="ECO:0007669"/>
    <property type="project" value="InterPro"/>
</dbReference>
<dbReference type="InterPro" id="IPR001940">
    <property type="entry name" value="Peptidase_S1C"/>
</dbReference>
<dbReference type="GO" id="GO:0006508">
    <property type="term" value="P:proteolysis"/>
    <property type="evidence" value="ECO:0007669"/>
    <property type="project" value="UniProtKB-KW"/>
</dbReference>
<dbReference type="PANTHER" id="PTHR43019:SF23">
    <property type="entry name" value="PROTEASE DO-LIKE 5, CHLOROPLASTIC"/>
    <property type="match status" value="1"/>
</dbReference>
<dbReference type="Pfam" id="PF13365">
    <property type="entry name" value="Trypsin_2"/>
    <property type="match status" value="1"/>
</dbReference>
<dbReference type="InterPro" id="IPR009003">
    <property type="entry name" value="Peptidase_S1_PA"/>
</dbReference>
<feature type="chain" id="PRO_5016930001" evidence="1">
    <location>
        <begin position="19"/>
        <end position="367"/>
    </location>
</feature>
<keyword evidence="2" id="KW-0645">Protease</keyword>
<keyword evidence="1" id="KW-0732">Signal</keyword>
<dbReference type="Proteomes" id="UP000255177">
    <property type="component" value="Unassembled WGS sequence"/>
</dbReference>
<dbReference type="EMBL" id="UIDD01000007">
    <property type="protein sequence ID" value="SUQ63265.1"/>
    <property type="molecule type" value="Genomic_DNA"/>
</dbReference>
<keyword evidence="3" id="KW-1185">Reference proteome</keyword>
<keyword evidence="2" id="KW-0378">Hydrolase</keyword>
<dbReference type="SUPFAM" id="SSF50494">
    <property type="entry name" value="Trypsin-like serine proteases"/>
    <property type="match status" value="1"/>
</dbReference>
<dbReference type="EC" id="3.4.21.-" evidence="2"/>
<name>A0A380SZV7_9PSED</name>
<dbReference type="RefSeq" id="WP_080764745.1">
    <property type="nucleotide sequence ID" value="NZ_CBCSFG010000011.1"/>
</dbReference>
<gene>
    <name evidence="2" type="ORF">CCOS864_02715</name>
</gene>
<organism evidence="2 3">
    <name type="scientific">Pseudomonas wadenswilerensis</name>
    <dbReference type="NCBI Taxonomy" id="1785161"/>
    <lineage>
        <taxon>Bacteria</taxon>
        <taxon>Pseudomonadati</taxon>
        <taxon>Pseudomonadota</taxon>
        <taxon>Gammaproteobacteria</taxon>
        <taxon>Pseudomonadales</taxon>
        <taxon>Pseudomonadaceae</taxon>
        <taxon>Pseudomonas</taxon>
    </lineage>
</organism>
<dbReference type="Gene3D" id="2.40.10.120">
    <property type="match status" value="1"/>
</dbReference>
<evidence type="ECO:0000256" key="1">
    <source>
        <dbReference type="SAM" id="SignalP"/>
    </source>
</evidence>
<proteinExistence type="predicted"/>
<dbReference type="AlphaFoldDB" id="A0A380SZV7"/>
<reference evidence="3" key="1">
    <citation type="submission" date="2018-07" db="EMBL/GenBank/DDBJ databases">
        <authorList>
            <person name="Blom J."/>
        </authorList>
    </citation>
    <scope>NUCLEOTIDE SEQUENCE [LARGE SCALE GENOMIC DNA]</scope>
    <source>
        <strain evidence="3">CCOS 864</strain>
    </source>
</reference>
<dbReference type="PRINTS" id="PR00834">
    <property type="entry name" value="PROTEASES2C"/>
</dbReference>
<accession>A0A380SZV7</accession>
<evidence type="ECO:0000313" key="2">
    <source>
        <dbReference type="EMBL" id="SUQ63265.1"/>
    </source>
</evidence>
<feature type="signal peptide" evidence="1">
    <location>
        <begin position="1"/>
        <end position="18"/>
    </location>
</feature>
<evidence type="ECO:0000313" key="3">
    <source>
        <dbReference type="Proteomes" id="UP000255177"/>
    </source>
</evidence>
<sequence length="367" mass="39181">MRCLMVLGMLFLFLPAWCVAGSEATLIWDAHHQKIVHVEVIGKLANGTSELVQAASGFRVAQPYVVTNAHLFSSIGNYDSVQINVRLESRNTNPYSAHLEITDTDVDVALLKVDGLPVEAGCPYFLVTDSNAVRPGADLFFLGFPIDDVLRISVGILSINADPTLALWQTDANLNVGNSGGPGFTSGGYLVGIVKGAVTGFQVGEQTSNVQGIAQFVPSIRFQQSQVGKRVLEEQEDVRCLRAVAMNADGSFGLGSDPLAPIDKPTPLTLALPVALNWKDGSPLPTPRKFSASDNYRITRCKFEGVSVEGAEVWCTASESGTYATLDLKPVGAQEPGKARRVVGRVVLDQIPTAMGSVARLQSPVAK</sequence>